<evidence type="ECO:0000313" key="11">
    <source>
        <dbReference type="Proteomes" id="UP001157733"/>
    </source>
</evidence>
<keyword evidence="8 9" id="KW-0472">Membrane</keyword>
<evidence type="ECO:0000256" key="1">
    <source>
        <dbReference type="ARBA" id="ARBA00004651"/>
    </source>
</evidence>
<keyword evidence="4 9" id="KW-1003">Cell membrane</keyword>
<evidence type="ECO:0000313" key="10">
    <source>
        <dbReference type="EMBL" id="CAI2719339.1"/>
    </source>
</evidence>
<protein>
    <recommendedName>
        <fullName evidence="9">Cobalamin biosynthesis protein CobD</fullName>
    </recommendedName>
</protein>
<keyword evidence="6 9" id="KW-0812">Transmembrane</keyword>
<comment type="similarity">
    <text evidence="3 9">Belongs to the CobD/CbiB family.</text>
</comment>
<dbReference type="PANTHER" id="PTHR34308:SF1">
    <property type="entry name" value="COBALAMIN BIOSYNTHESIS PROTEIN CBIB"/>
    <property type="match status" value="1"/>
</dbReference>
<dbReference type="HAMAP" id="MF_00024">
    <property type="entry name" value="CobD_CbiB"/>
    <property type="match status" value="1"/>
</dbReference>
<sequence>MVGLAFVLDLVLGDNRQLPHPVRWIGSAATWMERRVRPRITHQKRAGCLTTLILVGGTYGTAWSLLAGLKAIDASLHFVMETMLLYTTLSTRGLYDESRPVLLHLRAGNLDNARESLRWIVGRDTRHLDRKETVRATVETVAENTVDGVIAPLFYACIGGAPLALAYKCANTLDSMFGYRNERYREFGWASARLDDAANWLPARLGGPLLAMSAWVVGLNARNAWRTMWRDGHKHLSPNAGIPEAAVAGALNVQLGGAQSYRGQWVEKPAIGTNLKALETEDIARSHRLLFAASALTLLSFLAVRTTMMIHSTN</sequence>
<evidence type="ECO:0000256" key="5">
    <source>
        <dbReference type="ARBA" id="ARBA00022573"/>
    </source>
</evidence>
<evidence type="ECO:0000256" key="4">
    <source>
        <dbReference type="ARBA" id="ARBA00022475"/>
    </source>
</evidence>
<gene>
    <name evidence="9 10" type="primary">cobD</name>
    <name evidence="10" type="ORF">NSPWAT_2483</name>
</gene>
<reference evidence="10 11" key="1">
    <citation type="submission" date="2022-09" db="EMBL/GenBank/DDBJ databases">
        <authorList>
            <person name="Kop L."/>
        </authorList>
    </citation>
    <scope>NUCLEOTIDE SEQUENCE [LARGE SCALE GENOMIC DNA]</scope>
    <source>
        <strain evidence="10 11">347</strain>
    </source>
</reference>
<evidence type="ECO:0000256" key="8">
    <source>
        <dbReference type="ARBA" id="ARBA00023136"/>
    </source>
</evidence>
<evidence type="ECO:0000256" key="2">
    <source>
        <dbReference type="ARBA" id="ARBA00004953"/>
    </source>
</evidence>
<organism evidence="10 11">
    <name type="scientific">Nitrospina watsonii</name>
    <dbReference type="NCBI Taxonomy" id="1323948"/>
    <lineage>
        <taxon>Bacteria</taxon>
        <taxon>Pseudomonadati</taxon>
        <taxon>Nitrospinota/Tectimicrobiota group</taxon>
        <taxon>Nitrospinota</taxon>
        <taxon>Nitrospinia</taxon>
        <taxon>Nitrospinales</taxon>
        <taxon>Nitrospinaceae</taxon>
        <taxon>Nitrospina</taxon>
    </lineage>
</organism>
<evidence type="ECO:0000256" key="3">
    <source>
        <dbReference type="ARBA" id="ARBA00006263"/>
    </source>
</evidence>
<dbReference type="InterPro" id="IPR004485">
    <property type="entry name" value="Cobalamin_biosynth_CobD/CbiB"/>
</dbReference>
<comment type="function">
    <text evidence="9">Converts cobyric acid to cobinamide by the addition of aminopropanol on the F carboxylic group.</text>
</comment>
<dbReference type="PANTHER" id="PTHR34308">
    <property type="entry name" value="COBALAMIN BIOSYNTHESIS PROTEIN CBIB"/>
    <property type="match status" value="1"/>
</dbReference>
<dbReference type="EMBL" id="OX336137">
    <property type="protein sequence ID" value="CAI2719339.1"/>
    <property type="molecule type" value="Genomic_DNA"/>
</dbReference>
<dbReference type="Proteomes" id="UP001157733">
    <property type="component" value="Chromosome"/>
</dbReference>
<keyword evidence="7 9" id="KW-1133">Transmembrane helix</keyword>
<comment type="subcellular location">
    <subcellularLocation>
        <location evidence="1 9">Cell membrane</location>
        <topology evidence="1 9">Multi-pass membrane protein</topology>
    </subcellularLocation>
</comment>
<accession>A0ABM9HGS2</accession>
<keyword evidence="11" id="KW-1185">Reference proteome</keyword>
<dbReference type="NCBIfam" id="TIGR00380">
    <property type="entry name" value="cobal_cbiB"/>
    <property type="match status" value="1"/>
</dbReference>
<keyword evidence="5 9" id="KW-0169">Cobalamin biosynthesis</keyword>
<dbReference type="Pfam" id="PF03186">
    <property type="entry name" value="CobD_Cbib"/>
    <property type="match status" value="1"/>
</dbReference>
<name>A0ABM9HGS2_9BACT</name>
<evidence type="ECO:0000256" key="6">
    <source>
        <dbReference type="ARBA" id="ARBA00022692"/>
    </source>
</evidence>
<proteinExistence type="inferred from homology"/>
<evidence type="ECO:0000256" key="9">
    <source>
        <dbReference type="HAMAP-Rule" id="MF_00024"/>
    </source>
</evidence>
<evidence type="ECO:0000256" key="7">
    <source>
        <dbReference type="ARBA" id="ARBA00022989"/>
    </source>
</evidence>
<comment type="pathway">
    <text evidence="2 9">Cofactor biosynthesis; adenosylcobalamin biosynthesis.</text>
</comment>